<accession>A0ABU1W8T0</accession>
<keyword evidence="2" id="KW-1185">Reference proteome</keyword>
<reference evidence="1 2" key="1">
    <citation type="submission" date="2023-07" db="EMBL/GenBank/DDBJ databases">
        <title>Sorghum-associated microbial communities from plants grown in Nebraska, USA.</title>
        <authorList>
            <person name="Schachtman D."/>
        </authorList>
    </citation>
    <scope>NUCLEOTIDE SEQUENCE [LARGE SCALE GENOMIC DNA]</scope>
    <source>
        <strain evidence="1 2">BE198</strain>
    </source>
</reference>
<dbReference type="Gene3D" id="3.40.50.150">
    <property type="entry name" value="Vaccinia Virus protein VP39"/>
    <property type="match status" value="1"/>
</dbReference>
<dbReference type="SUPFAM" id="SSF53335">
    <property type="entry name" value="S-adenosyl-L-methionine-dependent methyltransferases"/>
    <property type="match status" value="1"/>
</dbReference>
<dbReference type="Pfam" id="PF13578">
    <property type="entry name" value="Methyltransf_24"/>
    <property type="match status" value="1"/>
</dbReference>
<organism evidence="1 2">
    <name type="scientific">Lysobacter niastensis</name>
    <dbReference type="NCBI Taxonomy" id="380629"/>
    <lineage>
        <taxon>Bacteria</taxon>
        <taxon>Pseudomonadati</taxon>
        <taxon>Pseudomonadota</taxon>
        <taxon>Gammaproteobacteria</taxon>
        <taxon>Lysobacterales</taxon>
        <taxon>Lysobacteraceae</taxon>
        <taxon>Lysobacter</taxon>
    </lineage>
</organism>
<evidence type="ECO:0000313" key="2">
    <source>
        <dbReference type="Proteomes" id="UP001251524"/>
    </source>
</evidence>
<dbReference type="PANTHER" id="PTHR40036">
    <property type="entry name" value="MACROCIN O-METHYLTRANSFERASE"/>
    <property type="match status" value="1"/>
</dbReference>
<evidence type="ECO:0008006" key="3">
    <source>
        <dbReference type="Google" id="ProtNLM"/>
    </source>
</evidence>
<dbReference type="EMBL" id="JAVDVY010000001">
    <property type="protein sequence ID" value="MDR7133985.1"/>
    <property type="molecule type" value="Genomic_DNA"/>
</dbReference>
<gene>
    <name evidence="1" type="ORF">J2X06_001169</name>
</gene>
<proteinExistence type="predicted"/>
<protein>
    <recommendedName>
        <fullName evidence="3">Class I SAM-dependent methyltransferase</fullName>
    </recommendedName>
</protein>
<name>A0ABU1W8T0_9GAMM</name>
<evidence type="ECO:0000313" key="1">
    <source>
        <dbReference type="EMBL" id="MDR7133985.1"/>
    </source>
</evidence>
<dbReference type="Gene3D" id="1.25.40.10">
    <property type="entry name" value="Tetratricopeptide repeat domain"/>
    <property type="match status" value="1"/>
</dbReference>
<sequence length="352" mass="38016">MSRSAEQLDQARRQWLGGLAERHAAENSADTALALARGEWMCGDYEQALGHFILARDRNLQSGDAHVALLRAASMLGQRSLESAAMALALQLHGNDPDVALHAALDQVPDDLDAARSLLQPHLGRGLCGEFDQAIAAIQSGRLPQAEGDDPRHQARIESLRWVMQQRCAPDVHIGLPARVLERALALAPAEGITLECGVYFGRSLRLIARSTPGPVHGFDSFQGLPEAWSAHEGAGAYSTAGRLPRAGDNVHLHAGWFEDTLPGFFASQPGAVRLLHVDCDLYSSTRTVLQAAEPRLLAGSVLVFDDLLAYPGYADHELKAFSEFAAAQHLDWEVVGACLLGREVAIRVIAR</sequence>
<dbReference type="Proteomes" id="UP001251524">
    <property type="component" value="Unassembled WGS sequence"/>
</dbReference>
<dbReference type="RefSeq" id="WP_310059540.1">
    <property type="nucleotide sequence ID" value="NZ_JAVDVY010000001.1"/>
</dbReference>
<dbReference type="InterPro" id="IPR011990">
    <property type="entry name" value="TPR-like_helical_dom_sf"/>
</dbReference>
<dbReference type="PANTHER" id="PTHR40036:SF1">
    <property type="entry name" value="MACROCIN O-METHYLTRANSFERASE"/>
    <property type="match status" value="1"/>
</dbReference>
<comment type="caution">
    <text evidence="1">The sequence shown here is derived from an EMBL/GenBank/DDBJ whole genome shotgun (WGS) entry which is preliminary data.</text>
</comment>
<dbReference type="InterPro" id="IPR008884">
    <property type="entry name" value="TylF_MeTrfase"/>
</dbReference>
<dbReference type="InterPro" id="IPR029063">
    <property type="entry name" value="SAM-dependent_MTases_sf"/>
</dbReference>